<dbReference type="AlphaFoldDB" id="A0A9D1F0H9"/>
<organism evidence="3 4">
    <name type="scientific">Candidatus Scatousia excrementigallinarum</name>
    <dbReference type="NCBI Taxonomy" id="2840935"/>
    <lineage>
        <taxon>Bacteria</taxon>
        <taxon>Candidatus Scatousia</taxon>
    </lineage>
</organism>
<evidence type="ECO:0000256" key="1">
    <source>
        <dbReference type="SAM" id="Phobius"/>
    </source>
</evidence>
<reference evidence="3" key="2">
    <citation type="journal article" date="2021" name="PeerJ">
        <title>Extensive microbial diversity within the chicken gut microbiome revealed by metagenomics and culture.</title>
        <authorList>
            <person name="Gilroy R."/>
            <person name="Ravi A."/>
            <person name="Getino M."/>
            <person name="Pursley I."/>
            <person name="Horton D.L."/>
            <person name="Alikhan N.F."/>
            <person name="Baker D."/>
            <person name="Gharbi K."/>
            <person name="Hall N."/>
            <person name="Watson M."/>
            <person name="Adriaenssens E.M."/>
            <person name="Foster-Nyarko E."/>
            <person name="Jarju S."/>
            <person name="Secka A."/>
            <person name="Antonio M."/>
            <person name="Oren A."/>
            <person name="Chaudhuri R.R."/>
            <person name="La Ragione R."/>
            <person name="Hildebrand F."/>
            <person name="Pallen M.J."/>
        </authorList>
    </citation>
    <scope>NUCLEOTIDE SEQUENCE</scope>
    <source>
        <strain evidence="3">6276</strain>
    </source>
</reference>
<keyword evidence="3" id="KW-0378">Hydrolase</keyword>
<feature type="transmembrane region" description="Helical" evidence="1">
    <location>
        <begin position="12"/>
        <end position="33"/>
    </location>
</feature>
<proteinExistence type="predicted"/>
<reference evidence="3" key="1">
    <citation type="submission" date="2020-10" db="EMBL/GenBank/DDBJ databases">
        <authorList>
            <person name="Gilroy R."/>
        </authorList>
    </citation>
    <scope>NUCLEOTIDE SEQUENCE</scope>
    <source>
        <strain evidence="3">6276</strain>
    </source>
</reference>
<gene>
    <name evidence="3" type="ORF">IAC10_10010</name>
</gene>
<evidence type="ECO:0000259" key="2">
    <source>
        <dbReference type="Pfam" id="PF09992"/>
    </source>
</evidence>
<dbReference type="PANTHER" id="PTHR40446:SF2">
    <property type="entry name" value="N-ACETYLGLUCOSAMINE-1-PHOSPHODIESTER ALPHA-N-ACETYLGLUCOSAMINIDASE"/>
    <property type="match status" value="1"/>
</dbReference>
<keyword evidence="1" id="KW-0472">Membrane</keyword>
<dbReference type="PANTHER" id="PTHR40446">
    <property type="entry name" value="N-ACETYLGLUCOSAMINE-1-PHOSPHODIESTER ALPHA-N-ACETYLGLUCOSAMINIDASE"/>
    <property type="match status" value="1"/>
</dbReference>
<evidence type="ECO:0000313" key="4">
    <source>
        <dbReference type="Proteomes" id="UP000823928"/>
    </source>
</evidence>
<dbReference type="InterPro" id="IPR018711">
    <property type="entry name" value="NAGPA"/>
</dbReference>
<keyword evidence="3" id="KW-0326">Glycosidase</keyword>
<dbReference type="Proteomes" id="UP000823928">
    <property type="component" value="Unassembled WGS sequence"/>
</dbReference>
<dbReference type="GO" id="GO:0016798">
    <property type="term" value="F:hydrolase activity, acting on glycosyl bonds"/>
    <property type="evidence" value="ECO:0007669"/>
    <property type="project" value="UniProtKB-KW"/>
</dbReference>
<evidence type="ECO:0000313" key="3">
    <source>
        <dbReference type="EMBL" id="HIS36944.1"/>
    </source>
</evidence>
<protein>
    <submittedName>
        <fullName evidence="3">Phosphodiester glycosidase family protein</fullName>
    </submittedName>
</protein>
<name>A0A9D1F0H9_9BACT</name>
<dbReference type="EMBL" id="DVIU01000197">
    <property type="protein sequence ID" value="HIS36944.1"/>
    <property type="molecule type" value="Genomic_DNA"/>
</dbReference>
<keyword evidence="1" id="KW-0812">Transmembrane</keyword>
<keyword evidence="1" id="KW-1133">Transmembrane helix</keyword>
<feature type="domain" description="Phosphodiester glycosidase" evidence="2">
    <location>
        <begin position="249"/>
        <end position="416"/>
    </location>
</feature>
<sequence>MDTLFYAANRERFLNSLITGSLMGVLVFSQTIFVNPPIFADNLKLARMSSPSSAIDTGQIKDKILNEFSMETRAKNFDEKIKKKYPNAAITDVDSGVKHIKLTKYYDRRPVRINVVEIDLKLADDFELKPALSSTSNNLKSRRTITTIAKNSNSIVAINGTYFKPQTGVPLGTLMIDGKMYTGPVYDRVAMGIFDKSFDMARVQFDSRLKASKSSVKVDNINQPRMLSTHVIAYSNDWGKTSPASPKYGFQIAIKDNKVTAASYSSLPIPDGGYVIVGPAKVLRPIAFEKKVEFEIATSPDWKNVKHIISGGPYLVKDSEVFVDMTAQKLGAVGGKNPRTAIGYTTDNDMIMVAVDGREGSSVGMTLMQLAGFMKSLGCVNAMNLDGGGSTVMYVDGRVVNSPQVRGGITLSNALVLSRKG</sequence>
<accession>A0A9D1F0H9</accession>
<comment type="caution">
    <text evidence="3">The sequence shown here is derived from an EMBL/GenBank/DDBJ whole genome shotgun (WGS) entry which is preliminary data.</text>
</comment>
<dbReference type="Pfam" id="PF09992">
    <property type="entry name" value="NAGPA"/>
    <property type="match status" value="1"/>
</dbReference>